<gene>
    <name evidence="1" type="ORF">MA20_41030</name>
</gene>
<organism evidence="1 2">
    <name type="scientific">Bradyrhizobium japonicum</name>
    <dbReference type="NCBI Taxonomy" id="375"/>
    <lineage>
        <taxon>Bacteria</taxon>
        <taxon>Pseudomonadati</taxon>
        <taxon>Pseudomonadota</taxon>
        <taxon>Alphaproteobacteria</taxon>
        <taxon>Hyphomicrobiales</taxon>
        <taxon>Nitrobacteraceae</taxon>
        <taxon>Bradyrhizobium</taxon>
    </lineage>
</organism>
<dbReference type="EMBL" id="JRPN01000039">
    <property type="protein sequence ID" value="KGT73902.1"/>
    <property type="molecule type" value="Genomic_DNA"/>
</dbReference>
<evidence type="ECO:0000313" key="1">
    <source>
        <dbReference type="EMBL" id="KGT73902.1"/>
    </source>
</evidence>
<evidence type="ECO:0000313" key="2">
    <source>
        <dbReference type="Proteomes" id="UP000030377"/>
    </source>
</evidence>
<name>A0A0A3XHJ7_BRAJP</name>
<reference evidence="1 2" key="1">
    <citation type="submission" date="2014-09" db="EMBL/GenBank/DDBJ databases">
        <title>Draft genome of Bradyrhizobium japonicum Is-34.</title>
        <authorList>
            <person name="Tsurumaru H."/>
            <person name="Yamakawa T."/>
            <person name="Hashimoto S."/>
            <person name="Okizaki K."/>
            <person name="Kanesaki Y."/>
            <person name="Yoshikawa H."/>
            <person name="Yajima S."/>
        </authorList>
    </citation>
    <scope>NUCLEOTIDE SEQUENCE [LARGE SCALE GENOMIC DNA]</scope>
    <source>
        <strain evidence="1 2">Is-34</strain>
    </source>
</reference>
<dbReference type="Proteomes" id="UP000030377">
    <property type="component" value="Unassembled WGS sequence"/>
</dbReference>
<proteinExistence type="predicted"/>
<dbReference type="AlphaFoldDB" id="A0A0A3XHJ7"/>
<sequence>MFAAETRIFASNDEWRHVTVYEDLSPLPQDRYERGPLRIIMKASDDTNPEKNGRRYFVVLP</sequence>
<accession>A0A0A3XHJ7</accession>
<comment type="caution">
    <text evidence="1">The sequence shown here is derived from an EMBL/GenBank/DDBJ whole genome shotgun (WGS) entry which is preliminary data.</text>
</comment>
<protein>
    <submittedName>
        <fullName evidence="1">Uncharacterized protein</fullName>
    </submittedName>
</protein>